<dbReference type="Gene3D" id="3.40.50.300">
    <property type="entry name" value="P-loop containing nucleotide triphosphate hydrolases"/>
    <property type="match status" value="1"/>
</dbReference>
<dbReference type="EMBL" id="JABSTR010000001">
    <property type="protein sequence ID" value="KAH9362581.1"/>
    <property type="molecule type" value="Genomic_DNA"/>
</dbReference>
<dbReference type="OrthoDB" id="8830751at2759"/>
<dbReference type="VEuPathDB" id="VectorBase:HLOH_059930"/>
<dbReference type="PANTHER" id="PTHR24072">
    <property type="entry name" value="RHO FAMILY GTPASE"/>
    <property type="match status" value="1"/>
</dbReference>
<keyword evidence="1" id="KW-0547">Nucleotide-binding</keyword>
<sequence length="169" mass="19361">MSSTIDSPDFLENISEESTPDVHHYCPNVPIILAGNKDLRNDPHTLREQENMKQNRLRPRKAAPWRIRSTPMGTSSARPRPRTEGEGCLILQRGLPSRSRGQKIRSSSFSWVNNIFCFRFPVGNATRLRGPPSLQCLGRFVKINKNYLLIQRSYTRLWSLVAIVPTLYV</sequence>
<name>A0A9J6FHT8_HAELO</name>
<comment type="caution">
    <text evidence="3">The sequence shown here is derived from an EMBL/GenBank/DDBJ whole genome shotgun (WGS) entry which is preliminary data.</text>
</comment>
<evidence type="ECO:0000256" key="2">
    <source>
        <dbReference type="ARBA" id="ARBA00023134"/>
    </source>
</evidence>
<proteinExistence type="predicted"/>
<evidence type="ECO:0000313" key="3">
    <source>
        <dbReference type="EMBL" id="KAH9362581.1"/>
    </source>
</evidence>
<keyword evidence="2" id="KW-0342">GTP-binding</keyword>
<evidence type="ECO:0000256" key="1">
    <source>
        <dbReference type="ARBA" id="ARBA00022741"/>
    </source>
</evidence>
<dbReference type="GO" id="GO:0005525">
    <property type="term" value="F:GTP binding"/>
    <property type="evidence" value="ECO:0007669"/>
    <property type="project" value="UniProtKB-KW"/>
</dbReference>
<dbReference type="Proteomes" id="UP000821853">
    <property type="component" value="Chromosome 1"/>
</dbReference>
<evidence type="ECO:0000313" key="4">
    <source>
        <dbReference type="Proteomes" id="UP000821853"/>
    </source>
</evidence>
<dbReference type="InterPro" id="IPR027417">
    <property type="entry name" value="P-loop_NTPase"/>
</dbReference>
<protein>
    <submittedName>
        <fullName evidence="3">Uncharacterized protein</fullName>
    </submittedName>
</protein>
<dbReference type="InterPro" id="IPR003578">
    <property type="entry name" value="Small_GTPase_Rho"/>
</dbReference>
<dbReference type="AlphaFoldDB" id="A0A9J6FHT8"/>
<dbReference type="GO" id="GO:0007264">
    <property type="term" value="P:small GTPase-mediated signal transduction"/>
    <property type="evidence" value="ECO:0007669"/>
    <property type="project" value="InterPro"/>
</dbReference>
<gene>
    <name evidence="3" type="ORF">HPB48_015505</name>
</gene>
<reference evidence="3 4" key="1">
    <citation type="journal article" date="2020" name="Cell">
        <title>Large-Scale Comparative Analyses of Tick Genomes Elucidate Their Genetic Diversity and Vector Capacities.</title>
        <authorList>
            <consortium name="Tick Genome and Microbiome Consortium (TIGMIC)"/>
            <person name="Jia N."/>
            <person name="Wang J."/>
            <person name="Shi W."/>
            <person name="Du L."/>
            <person name="Sun Y."/>
            <person name="Zhan W."/>
            <person name="Jiang J.F."/>
            <person name="Wang Q."/>
            <person name="Zhang B."/>
            <person name="Ji P."/>
            <person name="Bell-Sakyi L."/>
            <person name="Cui X.M."/>
            <person name="Yuan T.T."/>
            <person name="Jiang B.G."/>
            <person name="Yang W.F."/>
            <person name="Lam T.T."/>
            <person name="Chang Q.C."/>
            <person name="Ding S.J."/>
            <person name="Wang X.J."/>
            <person name="Zhu J.G."/>
            <person name="Ruan X.D."/>
            <person name="Zhao L."/>
            <person name="Wei J.T."/>
            <person name="Ye R.Z."/>
            <person name="Que T.C."/>
            <person name="Du C.H."/>
            <person name="Zhou Y.H."/>
            <person name="Cheng J.X."/>
            <person name="Dai P.F."/>
            <person name="Guo W.B."/>
            <person name="Han X.H."/>
            <person name="Huang E.J."/>
            <person name="Li L.F."/>
            <person name="Wei W."/>
            <person name="Gao Y.C."/>
            <person name="Liu J.Z."/>
            <person name="Shao H.Z."/>
            <person name="Wang X."/>
            <person name="Wang C.C."/>
            <person name="Yang T.C."/>
            <person name="Huo Q.B."/>
            <person name="Li W."/>
            <person name="Chen H.Y."/>
            <person name="Chen S.E."/>
            <person name="Zhou L.G."/>
            <person name="Ni X.B."/>
            <person name="Tian J.H."/>
            <person name="Sheng Y."/>
            <person name="Liu T."/>
            <person name="Pan Y.S."/>
            <person name="Xia L.Y."/>
            <person name="Li J."/>
            <person name="Zhao F."/>
            <person name="Cao W.C."/>
        </authorList>
    </citation>
    <scope>NUCLEOTIDE SEQUENCE [LARGE SCALE GENOMIC DNA]</scope>
    <source>
        <strain evidence="3">HaeL-2018</strain>
    </source>
</reference>
<accession>A0A9J6FHT8</accession>
<keyword evidence="4" id="KW-1185">Reference proteome</keyword>
<organism evidence="3 4">
    <name type="scientific">Haemaphysalis longicornis</name>
    <name type="common">Bush tick</name>
    <dbReference type="NCBI Taxonomy" id="44386"/>
    <lineage>
        <taxon>Eukaryota</taxon>
        <taxon>Metazoa</taxon>
        <taxon>Ecdysozoa</taxon>
        <taxon>Arthropoda</taxon>
        <taxon>Chelicerata</taxon>
        <taxon>Arachnida</taxon>
        <taxon>Acari</taxon>
        <taxon>Parasitiformes</taxon>
        <taxon>Ixodida</taxon>
        <taxon>Ixodoidea</taxon>
        <taxon>Ixodidae</taxon>
        <taxon>Haemaphysalinae</taxon>
        <taxon>Haemaphysalis</taxon>
    </lineage>
</organism>